<proteinExistence type="predicted"/>
<dbReference type="PROSITE" id="PS50975">
    <property type="entry name" value="ATP_GRASP"/>
    <property type="match status" value="1"/>
</dbReference>
<dbReference type="EMBL" id="CP014859">
    <property type="protein sequence ID" value="AOS63168.1"/>
    <property type="molecule type" value="Genomic_DNA"/>
</dbReference>
<feature type="domain" description="ATP-grasp" evidence="2">
    <location>
        <begin position="94"/>
        <end position="294"/>
    </location>
</feature>
<evidence type="ECO:0000313" key="4">
    <source>
        <dbReference type="Proteomes" id="UP000095210"/>
    </source>
</evidence>
<dbReference type="AlphaFoldDB" id="A0AAC9HPS2"/>
<dbReference type="GO" id="GO:0046872">
    <property type="term" value="F:metal ion binding"/>
    <property type="evidence" value="ECO:0007669"/>
    <property type="project" value="InterPro"/>
</dbReference>
<dbReference type="InterPro" id="IPR013815">
    <property type="entry name" value="ATP_grasp_subdomain_1"/>
</dbReference>
<evidence type="ECO:0000313" key="3">
    <source>
        <dbReference type="EMBL" id="AOS63168.1"/>
    </source>
</evidence>
<gene>
    <name evidence="3" type="ORF">TL08_11770</name>
</gene>
<evidence type="ECO:0000259" key="2">
    <source>
        <dbReference type="PROSITE" id="PS50975"/>
    </source>
</evidence>
<keyword evidence="4" id="KW-1185">Reference proteome</keyword>
<dbReference type="InterPro" id="IPR011761">
    <property type="entry name" value="ATP-grasp"/>
</dbReference>
<dbReference type="KEGG" id="ahm:TL08_11770"/>
<dbReference type="Gene3D" id="3.30.470.20">
    <property type="entry name" value="ATP-grasp fold, B domain"/>
    <property type="match status" value="1"/>
</dbReference>
<reference evidence="4" key="1">
    <citation type="submission" date="2016-03" db="EMBL/GenBank/DDBJ databases">
        <title>Complete genome sequence of the type strain Actinoalloteichus hymeniacidonis DSM 45092.</title>
        <authorList>
            <person name="Schaffert L."/>
            <person name="Albersmeier A."/>
            <person name="Winkler A."/>
            <person name="Kalinowski J."/>
            <person name="Zotchev S."/>
            <person name="Ruckert C."/>
        </authorList>
    </citation>
    <scope>NUCLEOTIDE SEQUENCE [LARGE SCALE GENOMIC DNA]</scope>
    <source>
        <strain evidence="4">HPA177(T) (DSM 45092(T))</strain>
    </source>
</reference>
<protein>
    <submittedName>
        <fullName evidence="3">ATP-grasp domain</fullName>
    </submittedName>
</protein>
<dbReference type="InterPro" id="IPR053191">
    <property type="entry name" value="DcsG_Biosynth_Enzyme"/>
</dbReference>
<dbReference type="GO" id="GO:0005524">
    <property type="term" value="F:ATP binding"/>
    <property type="evidence" value="ECO:0007669"/>
    <property type="project" value="UniProtKB-UniRule"/>
</dbReference>
<evidence type="ECO:0000256" key="1">
    <source>
        <dbReference type="PROSITE-ProRule" id="PRU00409"/>
    </source>
</evidence>
<dbReference type="Proteomes" id="UP000095210">
    <property type="component" value="Chromosome"/>
</dbReference>
<accession>A0AAC9HPS2</accession>
<dbReference type="PANTHER" id="PTHR39217:SF1">
    <property type="entry name" value="GLUTATHIONE SYNTHETASE"/>
    <property type="match status" value="1"/>
</dbReference>
<organism evidence="3 4">
    <name type="scientific">Actinoalloteichus hymeniacidonis</name>
    <dbReference type="NCBI Taxonomy" id="340345"/>
    <lineage>
        <taxon>Bacteria</taxon>
        <taxon>Bacillati</taxon>
        <taxon>Actinomycetota</taxon>
        <taxon>Actinomycetes</taxon>
        <taxon>Pseudonocardiales</taxon>
        <taxon>Pseudonocardiaceae</taxon>
        <taxon>Actinoalloteichus</taxon>
    </lineage>
</organism>
<dbReference type="RefSeq" id="WP_069848829.1">
    <property type="nucleotide sequence ID" value="NZ_CP014859.1"/>
</dbReference>
<keyword evidence="1" id="KW-0067">ATP-binding</keyword>
<dbReference type="SUPFAM" id="SSF56059">
    <property type="entry name" value="Glutathione synthetase ATP-binding domain-like"/>
    <property type="match status" value="1"/>
</dbReference>
<sequence>MSSPRILLVTCADLPGGYSDDAGLVRALGEAGVAAEWSRWDDPAVDFAAADLVVLRSPWDYFERLDEFLRWCDSVPRLANPASVVRWNTDKRYLTQLSSAGVAVVPSTIIAPGEPAAWPAEWAEVVVKPTVGAGSVGVGRFARERRDHAVAHLTALHNAGSAALVQPYQSSVDTVGERALVFFAGRFSHAFAKPALLDGRPARTQTDLADAEVVRPAQASADYRAVAEHALKTAAAQLGLRPAELLYARVDLIADDTGAPLLLELELSEPLLGFGRTEPSAIQRFVDAVQTRLRAN</sequence>
<dbReference type="PANTHER" id="PTHR39217">
    <property type="match status" value="1"/>
</dbReference>
<keyword evidence="1" id="KW-0547">Nucleotide-binding</keyword>
<dbReference type="Gene3D" id="3.30.1490.20">
    <property type="entry name" value="ATP-grasp fold, A domain"/>
    <property type="match status" value="1"/>
</dbReference>
<name>A0AAC9HPS2_9PSEU</name>